<dbReference type="InterPro" id="IPR006675">
    <property type="entry name" value="HDIG_dom"/>
</dbReference>
<dbReference type="CDD" id="cd00077">
    <property type="entry name" value="HDc"/>
    <property type="match status" value="1"/>
</dbReference>
<evidence type="ECO:0000259" key="1">
    <source>
        <dbReference type="Pfam" id="PF01966"/>
    </source>
</evidence>
<name>A0A853BP52_9ACTN</name>
<organism evidence="2 3">
    <name type="scientific">Streptomonospora nanhaiensis</name>
    <dbReference type="NCBI Taxonomy" id="1323731"/>
    <lineage>
        <taxon>Bacteria</taxon>
        <taxon>Bacillati</taxon>
        <taxon>Actinomycetota</taxon>
        <taxon>Actinomycetes</taxon>
        <taxon>Streptosporangiales</taxon>
        <taxon>Nocardiopsidaceae</taxon>
        <taxon>Streptomonospora</taxon>
    </lineage>
</organism>
<dbReference type="NCBIfam" id="TIGR00277">
    <property type="entry name" value="HDIG"/>
    <property type="match status" value="1"/>
</dbReference>
<dbReference type="Gene3D" id="1.10.3210.10">
    <property type="entry name" value="Hypothetical protein af1432"/>
    <property type="match status" value="1"/>
</dbReference>
<evidence type="ECO:0000313" key="2">
    <source>
        <dbReference type="EMBL" id="NYI96495.1"/>
    </source>
</evidence>
<dbReference type="SUPFAM" id="SSF109604">
    <property type="entry name" value="HD-domain/PDEase-like"/>
    <property type="match status" value="1"/>
</dbReference>
<feature type="domain" description="HD" evidence="1">
    <location>
        <begin position="26"/>
        <end position="145"/>
    </location>
</feature>
<accession>A0A853BP52</accession>
<keyword evidence="3" id="KW-1185">Reference proteome</keyword>
<comment type="caution">
    <text evidence="2">The sequence shown here is derived from an EMBL/GenBank/DDBJ whole genome shotgun (WGS) entry which is preliminary data.</text>
</comment>
<evidence type="ECO:0000313" key="3">
    <source>
        <dbReference type="Proteomes" id="UP000575985"/>
    </source>
</evidence>
<protein>
    <recommendedName>
        <fullName evidence="1">HD domain-containing protein</fullName>
    </recommendedName>
</protein>
<dbReference type="InterPro" id="IPR006674">
    <property type="entry name" value="HD_domain"/>
</dbReference>
<dbReference type="EMBL" id="JACCFO010000001">
    <property type="protein sequence ID" value="NYI96495.1"/>
    <property type="molecule type" value="Genomic_DNA"/>
</dbReference>
<dbReference type="Proteomes" id="UP000575985">
    <property type="component" value="Unassembled WGS sequence"/>
</dbReference>
<gene>
    <name evidence="2" type="ORF">HNR12_002772</name>
</gene>
<proteinExistence type="predicted"/>
<sequence>MRLPTDEEIRALHARYAPTPEALELVYTHCEIVCGIAEQLLDAGGFDLDRRLVRAGSLLHDIGVYRLYDAEGRLDHARYVAHGVLGHGLLESLGLSQALCRFCSCHTGMGLTSRDVLRQGLPIPVGDYLAESDEEALVMYADKFHSKTDPPVFLTPAAYAATVRRFGKDKVSKFAAMRERFGEPDLTPFIGKYGYALV</sequence>
<reference evidence="2 3" key="1">
    <citation type="submission" date="2020-07" db="EMBL/GenBank/DDBJ databases">
        <title>Sequencing the genomes of 1000 actinobacteria strains.</title>
        <authorList>
            <person name="Klenk H.-P."/>
        </authorList>
    </citation>
    <scope>NUCLEOTIDE SEQUENCE [LARGE SCALE GENOMIC DNA]</scope>
    <source>
        <strain evidence="2 3">DSM 45927</strain>
    </source>
</reference>
<dbReference type="InterPro" id="IPR003607">
    <property type="entry name" value="HD/PDEase_dom"/>
</dbReference>
<dbReference type="AlphaFoldDB" id="A0A853BP52"/>
<dbReference type="RefSeq" id="WP_179767847.1">
    <property type="nucleotide sequence ID" value="NZ_JACCFO010000001.1"/>
</dbReference>
<dbReference type="Pfam" id="PF01966">
    <property type="entry name" value="HD"/>
    <property type="match status" value="1"/>
</dbReference>